<dbReference type="EMBL" id="CYSE01000003">
    <property type="protein sequence ID" value="CUH78604.1"/>
    <property type="molecule type" value="Genomic_DNA"/>
</dbReference>
<organism evidence="1 2">
    <name type="scientific">Tropicibacter naphthalenivorans</name>
    <dbReference type="NCBI Taxonomy" id="441103"/>
    <lineage>
        <taxon>Bacteria</taxon>
        <taxon>Pseudomonadati</taxon>
        <taxon>Pseudomonadota</taxon>
        <taxon>Alphaproteobacteria</taxon>
        <taxon>Rhodobacterales</taxon>
        <taxon>Roseobacteraceae</taxon>
        <taxon>Tropicibacter</taxon>
    </lineage>
</organism>
<gene>
    <name evidence="1" type="ORF">TRN7648_02067</name>
</gene>
<evidence type="ECO:0000313" key="1">
    <source>
        <dbReference type="EMBL" id="CUH78604.1"/>
    </source>
</evidence>
<proteinExistence type="predicted"/>
<dbReference type="STRING" id="441103.TRN7648_02067"/>
<evidence type="ECO:0000313" key="2">
    <source>
        <dbReference type="Proteomes" id="UP000054935"/>
    </source>
</evidence>
<protein>
    <submittedName>
        <fullName evidence="1">Uncharacterized protein</fullName>
    </submittedName>
</protein>
<sequence length="96" mass="10373">MGFTQMYRCTFTGAVPDAGYSFAMEIADTANENPSLFVAAHGAGSADVWAAFPGEPDWMYMGYWAKTTSNCLLPEGPESPDAQANLGQDAWEICIH</sequence>
<accession>A0A0P1GU00</accession>
<dbReference type="AlphaFoldDB" id="A0A0P1GU00"/>
<dbReference type="Proteomes" id="UP000054935">
    <property type="component" value="Unassembled WGS sequence"/>
</dbReference>
<keyword evidence="2" id="KW-1185">Reference proteome</keyword>
<reference evidence="1 2" key="1">
    <citation type="submission" date="2015-09" db="EMBL/GenBank/DDBJ databases">
        <authorList>
            <consortium name="Swine Surveillance"/>
        </authorList>
    </citation>
    <scope>NUCLEOTIDE SEQUENCE [LARGE SCALE GENOMIC DNA]</scope>
    <source>
        <strain evidence="1 2">CECT 7648</strain>
    </source>
</reference>
<name>A0A0P1GU00_9RHOB</name>